<gene>
    <name evidence="9" type="ORF">GQF02_00055</name>
</gene>
<evidence type="ECO:0000256" key="7">
    <source>
        <dbReference type="ARBA" id="ARBA00023237"/>
    </source>
</evidence>
<organism evidence="9 10">
    <name type="scientific">Craterilacuibacter sinensis</name>
    <dbReference type="NCBI Taxonomy" id="2686017"/>
    <lineage>
        <taxon>Bacteria</taxon>
        <taxon>Pseudomonadati</taxon>
        <taxon>Pseudomonadota</taxon>
        <taxon>Betaproteobacteria</taxon>
        <taxon>Neisseriales</taxon>
        <taxon>Neisseriaceae</taxon>
        <taxon>Craterilacuibacter</taxon>
    </lineage>
</organism>
<dbReference type="GO" id="GO:0009279">
    <property type="term" value="C:cell outer membrane"/>
    <property type="evidence" value="ECO:0007669"/>
    <property type="project" value="UniProtKB-SubCell"/>
</dbReference>
<comment type="subcellular location">
    <subcellularLocation>
        <location evidence="1">Cell outer membrane</location>
    </subcellularLocation>
</comment>
<dbReference type="InterPro" id="IPR051906">
    <property type="entry name" value="TolC-like"/>
</dbReference>
<evidence type="ECO:0000256" key="8">
    <source>
        <dbReference type="SAM" id="SignalP"/>
    </source>
</evidence>
<keyword evidence="4" id="KW-1134">Transmembrane beta strand</keyword>
<dbReference type="GO" id="GO:0015288">
    <property type="term" value="F:porin activity"/>
    <property type="evidence" value="ECO:0007669"/>
    <property type="project" value="TreeGrafter"/>
</dbReference>
<feature type="chain" id="PRO_5032753264" evidence="8">
    <location>
        <begin position="24"/>
        <end position="433"/>
    </location>
</feature>
<evidence type="ECO:0000313" key="10">
    <source>
        <dbReference type="Proteomes" id="UP000467214"/>
    </source>
</evidence>
<dbReference type="GO" id="GO:1990281">
    <property type="term" value="C:efflux pump complex"/>
    <property type="evidence" value="ECO:0007669"/>
    <property type="project" value="TreeGrafter"/>
</dbReference>
<dbReference type="AlphaFoldDB" id="A0A845BLQ7"/>
<evidence type="ECO:0000256" key="4">
    <source>
        <dbReference type="ARBA" id="ARBA00022452"/>
    </source>
</evidence>
<protein>
    <submittedName>
        <fullName evidence="9">TolC family outer membrane protein</fullName>
    </submittedName>
</protein>
<keyword evidence="7" id="KW-0998">Cell outer membrane</keyword>
<evidence type="ECO:0000256" key="6">
    <source>
        <dbReference type="ARBA" id="ARBA00023136"/>
    </source>
</evidence>
<dbReference type="Gene3D" id="1.20.1600.10">
    <property type="entry name" value="Outer membrane efflux proteins (OEP)"/>
    <property type="match status" value="1"/>
</dbReference>
<dbReference type="InterPro" id="IPR003423">
    <property type="entry name" value="OMP_efflux"/>
</dbReference>
<dbReference type="PANTHER" id="PTHR30026:SF20">
    <property type="entry name" value="OUTER MEMBRANE PROTEIN TOLC"/>
    <property type="match status" value="1"/>
</dbReference>
<keyword evidence="6" id="KW-0472">Membrane</keyword>
<evidence type="ECO:0000256" key="1">
    <source>
        <dbReference type="ARBA" id="ARBA00004442"/>
    </source>
</evidence>
<comment type="caution">
    <text evidence="9">The sequence shown here is derived from an EMBL/GenBank/DDBJ whole genome shotgun (WGS) entry which is preliminary data.</text>
</comment>
<evidence type="ECO:0000256" key="5">
    <source>
        <dbReference type="ARBA" id="ARBA00022692"/>
    </source>
</evidence>
<dbReference type="SUPFAM" id="SSF56954">
    <property type="entry name" value="Outer membrane efflux proteins (OEP)"/>
    <property type="match status" value="1"/>
</dbReference>
<proteinExistence type="inferred from homology"/>
<evidence type="ECO:0000256" key="3">
    <source>
        <dbReference type="ARBA" id="ARBA00022448"/>
    </source>
</evidence>
<dbReference type="NCBIfam" id="TIGR01844">
    <property type="entry name" value="type_I_sec_TolC"/>
    <property type="match status" value="1"/>
</dbReference>
<feature type="signal peptide" evidence="8">
    <location>
        <begin position="1"/>
        <end position="23"/>
    </location>
</feature>
<dbReference type="RefSeq" id="WP_160794032.1">
    <property type="nucleotide sequence ID" value="NZ_WSSB01000001.1"/>
</dbReference>
<keyword evidence="5" id="KW-0812">Transmembrane</keyword>
<keyword evidence="8" id="KW-0732">Signal</keyword>
<dbReference type="PANTHER" id="PTHR30026">
    <property type="entry name" value="OUTER MEMBRANE PROTEIN TOLC"/>
    <property type="match status" value="1"/>
</dbReference>
<name>A0A845BLQ7_9NEIS</name>
<dbReference type="GO" id="GO:0015562">
    <property type="term" value="F:efflux transmembrane transporter activity"/>
    <property type="evidence" value="ECO:0007669"/>
    <property type="project" value="InterPro"/>
</dbReference>
<sequence length="433" mass="46547">MKTSAPKLATLLLASSLAMPAQAFDLLEAWYAARQYDSGFAAQKAERNAGLEKRDQGRALLLPQLGLSSSISRSNDIEPGVSGSYSSHGWGAELKQPLFDVGAWTGYQKGKISSALADTRFTAAEQALILSVARAYFDVLLAQDTLSSTLAAKKSFEKQLAQAKKAFEVGTATILDSYEAQASYNAASAREISAINQLEVKRNALGTLTGLVNEGISPLKGKIALSAPDPDSADAWITRALNNNPAIAISEQQTQLARQNVTAARGNHLPKLALTAGYQDQSTNNPRTSFTDNRGSSIGLNLTIPLYAGGGINSQVREAVALQEQAGEQLESSKRKVREEVRAAFLGVSNGAALVQANEQLLLSAKNKVDATRLGREVGLRTILDLLQAEQAYYEAERQLSESRYGYLFARLQLAQASGELSEATLRSVNRYF</sequence>
<keyword evidence="3" id="KW-0813">Transport</keyword>
<evidence type="ECO:0000313" key="9">
    <source>
        <dbReference type="EMBL" id="MXR35391.1"/>
    </source>
</evidence>
<comment type="similarity">
    <text evidence="2">Belongs to the outer membrane factor (OMF) (TC 1.B.17) family.</text>
</comment>
<reference evidence="9 10" key="1">
    <citation type="submission" date="2019-12" db="EMBL/GenBank/DDBJ databases">
        <title>Neisseriaceae gen. nov. sp. Genome sequencing and assembly.</title>
        <authorList>
            <person name="Liu Z."/>
            <person name="Li A."/>
        </authorList>
    </citation>
    <scope>NUCLEOTIDE SEQUENCE [LARGE SCALE GENOMIC DNA]</scope>
    <source>
        <strain evidence="9 10">B2N2-7</strain>
    </source>
</reference>
<dbReference type="InterPro" id="IPR010130">
    <property type="entry name" value="T1SS_OMP_TolC"/>
</dbReference>
<dbReference type="EMBL" id="WSSB01000001">
    <property type="protein sequence ID" value="MXR35391.1"/>
    <property type="molecule type" value="Genomic_DNA"/>
</dbReference>
<evidence type="ECO:0000256" key="2">
    <source>
        <dbReference type="ARBA" id="ARBA00007613"/>
    </source>
</evidence>
<accession>A0A845BLQ7</accession>
<dbReference type="Pfam" id="PF02321">
    <property type="entry name" value="OEP"/>
    <property type="match status" value="2"/>
</dbReference>
<dbReference type="Proteomes" id="UP000467214">
    <property type="component" value="Unassembled WGS sequence"/>
</dbReference>
<keyword evidence="10" id="KW-1185">Reference proteome</keyword>